<feature type="compositionally biased region" description="Basic and acidic residues" evidence="1">
    <location>
        <begin position="1"/>
        <end position="14"/>
    </location>
</feature>
<feature type="compositionally biased region" description="Polar residues" evidence="1">
    <location>
        <begin position="215"/>
        <end position="225"/>
    </location>
</feature>
<evidence type="ECO:0000259" key="3">
    <source>
        <dbReference type="Pfam" id="PF13464"/>
    </source>
</evidence>
<keyword evidence="2" id="KW-0812">Transmembrane</keyword>
<dbReference type="Pfam" id="PF13413">
    <property type="entry name" value="HTH_25"/>
    <property type="match status" value="1"/>
</dbReference>
<name>A0ABU2WLF3_9GAMM</name>
<dbReference type="PANTHER" id="PTHR34475:SF1">
    <property type="entry name" value="CYTOSKELETON PROTEIN RODZ"/>
    <property type="match status" value="1"/>
</dbReference>
<accession>A0ABU2WLF3</accession>
<dbReference type="Gene3D" id="1.10.260.40">
    <property type="entry name" value="lambda repressor-like DNA-binding domains"/>
    <property type="match status" value="1"/>
</dbReference>
<feature type="region of interest" description="Disordered" evidence="1">
    <location>
        <begin position="155"/>
        <end position="232"/>
    </location>
</feature>
<evidence type="ECO:0000313" key="4">
    <source>
        <dbReference type="EMBL" id="MDT0498710.1"/>
    </source>
</evidence>
<feature type="transmembrane region" description="Helical" evidence="2">
    <location>
        <begin position="128"/>
        <end position="146"/>
    </location>
</feature>
<keyword evidence="2" id="KW-0472">Membrane</keyword>
<reference evidence="4 5" key="1">
    <citation type="submission" date="2023-09" db="EMBL/GenBank/DDBJ databases">
        <authorList>
            <person name="Rey-Velasco X."/>
        </authorList>
    </citation>
    <scope>NUCLEOTIDE SEQUENCE [LARGE SCALE GENOMIC DNA]</scope>
    <source>
        <strain evidence="4 5">W345</strain>
    </source>
</reference>
<dbReference type="Pfam" id="PF13464">
    <property type="entry name" value="RodZ_C"/>
    <property type="match status" value="1"/>
</dbReference>
<evidence type="ECO:0000313" key="5">
    <source>
        <dbReference type="Proteomes" id="UP001254608"/>
    </source>
</evidence>
<dbReference type="InterPro" id="IPR001387">
    <property type="entry name" value="Cro/C1-type_HTH"/>
</dbReference>
<gene>
    <name evidence="4" type="ORF">RM530_15275</name>
</gene>
<comment type="caution">
    <text evidence="4">The sequence shown here is derived from an EMBL/GenBank/DDBJ whole genome shotgun (WGS) entry which is preliminary data.</text>
</comment>
<dbReference type="CDD" id="cd00093">
    <property type="entry name" value="HTH_XRE"/>
    <property type="match status" value="1"/>
</dbReference>
<dbReference type="PANTHER" id="PTHR34475">
    <property type="match status" value="1"/>
</dbReference>
<sequence>MTEPKDIADIKPDVPADATAATPELSPGQTIRRARTDAGYAAEDFAAQLKLSRNMLEALENDDYATLREPVYVRGYYRKCAKLLNLPEDELIAAYEKRARPKAPAIPSKIPVVDGGIETRSGGGALRWLIGLIVVAGTFAAVAWYLQQEDTGFTNTLSTDTTPPVVQPLSGPTLGERPADDSLAGGDRSEIDAEDSGGESLDATNEAAPPAATDTLASENAEQGTSGAGPLTLRFEDNSWVRIQDADGRMLLSGLVRKGATHTLDGKPPFALFLGYAPGVSVQYQGRAIDLAPVTRDNNTANLTVPGGA</sequence>
<feature type="region of interest" description="Disordered" evidence="1">
    <location>
        <begin position="1"/>
        <end position="30"/>
    </location>
</feature>
<proteinExistence type="predicted"/>
<evidence type="ECO:0000256" key="2">
    <source>
        <dbReference type="SAM" id="Phobius"/>
    </source>
</evidence>
<keyword evidence="2" id="KW-1133">Transmembrane helix</keyword>
<dbReference type="InterPro" id="IPR025194">
    <property type="entry name" value="RodZ-like_C"/>
</dbReference>
<protein>
    <submittedName>
        <fullName evidence="4">DUF4115 domain-containing protein</fullName>
    </submittedName>
</protein>
<feature type="domain" description="Cytoskeleton protein RodZ-like C-terminal" evidence="3">
    <location>
        <begin position="232"/>
        <end position="304"/>
    </location>
</feature>
<dbReference type="RefSeq" id="WP_311366123.1">
    <property type="nucleotide sequence ID" value="NZ_JAVRIC010000025.1"/>
</dbReference>
<dbReference type="EMBL" id="JAVRIC010000025">
    <property type="protein sequence ID" value="MDT0498710.1"/>
    <property type="molecule type" value="Genomic_DNA"/>
</dbReference>
<dbReference type="Proteomes" id="UP001254608">
    <property type="component" value="Unassembled WGS sequence"/>
</dbReference>
<dbReference type="InterPro" id="IPR050400">
    <property type="entry name" value="Bact_Cytoskel_RodZ"/>
</dbReference>
<organism evidence="4 5">
    <name type="scientific">Banduia mediterranea</name>
    <dbReference type="NCBI Taxonomy" id="3075609"/>
    <lineage>
        <taxon>Bacteria</taxon>
        <taxon>Pseudomonadati</taxon>
        <taxon>Pseudomonadota</taxon>
        <taxon>Gammaproteobacteria</taxon>
        <taxon>Nevskiales</taxon>
        <taxon>Algiphilaceae</taxon>
        <taxon>Banduia</taxon>
    </lineage>
</organism>
<keyword evidence="5" id="KW-1185">Reference proteome</keyword>
<dbReference type="SUPFAM" id="SSF47413">
    <property type="entry name" value="lambda repressor-like DNA-binding domains"/>
    <property type="match status" value="1"/>
</dbReference>
<evidence type="ECO:0000256" key="1">
    <source>
        <dbReference type="SAM" id="MobiDB-lite"/>
    </source>
</evidence>
<feature type="compositionally biased region" description="Polar residues" evidence="1">
    <location>
        <begin position="155"/>
        <end position="164"/>
    </location>
</feature>
<dbReference type="InterPro" id="IPR010982">
    <property type="entry name" value="Lambda_DNA-bd_dom_sf"/>
</dbReference>